<dbReference type="EMBL" id="CP016774">
    <property type="protein sequence ID" value="ASY17005.1"/>
    <property type="molecule type" value="Genomic_DNA"/>
</dbReference>
<organism evidence="1 2">
    <name type="scientific">Candidatus Planktophila versatilis</name>
    <dbReference type="NCBI Taxonomy" id="1884905"/>
    <lineage>
        <taxon>Bacteria</taxon>
        <taxon>Bacillati</taxon>
        <taxon>Actinomycetota</taxon>
        <taxon>Actinomycetes</taxon>
        <taxon>Candidatus Nanopelagicales</taxon>
        <taxon>Candidatus Nanopelagicaceae</taxon>
        <taxon>Candidatus Planktophila</taxon>
    </lineage>
</organism>
<evidence type="ECO:0000313" key="1">
    <source>
        <dbReference type="EMBL" id="ASY17005.1"/>
    </source>
</evidence>
<dbReference type="Pfam" id="PF04134">
    <property type="entry name" value="DCC1-like"/>
    <property type="match status" value="1"/>
</dbReference>
<gene>
    <name evidence="1" type="ORF">A1sIA79_01945</name>
</gene>
<dbReference type="Proteomes" id="UP000217177">
    <property type="component" value="Chromosome"/>
</dbReference>
<keyword evidence="2" id="KW-1185">Reference proteome</keyword>
<accession>A0ABM6MDP5</accession>
<dbReference type="InterPro" id="IPR007263">
    <property type="entry name" value="DCC1-like"/>
</dbReference>
<protein>
    <submittedName>
        <fullName evidence="1">DUF393 domain-containing protein</fullName>
    </submittedName>
</protein>
<sequence length="123" mass="13817">MKIWGDSKMVEITVIYDGQCQLCKNSISWVSKKLTITALDFHTADLAQFQLSTEQCSREVFVITEVKRYSGAQAVAFLLKVRGNRVLSALLTLSGPIGRTGYRWVAGHRNSWPVKALSRILEN</sequence>
<name>A0ABM6MDP5_9ACTN</name>
<evidence type="ECO:0000313" key="2">
    <source>
        <dbReference type="Proteomes" id="UP000217177"/>
    </source>
</evidence>
<proteinExistence type="predicted"/>
<reference evidence="1 2" key="1">
    <citation type="submission" date="2016-07" db="EMBL/GenBank/DDBJ databases">
        <title>High microdiversification within the ubiquitous acI lineage of Actinobacteria.</title>
        <authorList>
            <person name="Neuenschwander S.M."/>
            <person name="Salcher M."/>
            <person name="Ghai R."/>
            <person name="Pernthaler J."/>
        </authorList>
    </citation>
    <scope>NUCLEOTIDE SEQUENCE [LARGE SCALE GENOMIC DNA]</scope>
    <source>
        <strain evidence="1">MMS-IA-79</strain>
    </source>
</reference>